<dbReference type="InterPro" id="IPR036709">
    <property type="entry name" value="Autotransporte_beta_dom_sf"/>
</dbReference>
<organism evidence="2 3">
    <name type="scientific">Roseivirga misakiensis</name>
    <dbReference type="NCBI Taxonomy" id="1563681"/>
    <lineage>
        <taxon>Bacteria</taxon>
        <taxon>Pseudomonadati</taxon>
        <taxon>Bacteroidota</taxon>
        <taxon>Cytophagia</taxon>
        <taxon>Cytophagales</taxon>
        <taxon>Roseivirgaceae</taxon>
        <taxon>Roseivirga</taxon>
    </lineage>
</organism>
<proteinExistence type="predicted"/>
<sequence length="403" mass="44459">MQRLFTLLFVILFAQSIQAQDWLDGFIITKSADTLKGKIQYRTSDVQFQKAYFKENGAVKEYIPSEVLGYGIDGVKSYSSQAVDNEFVEVIAVGNVSLYRKRKTLLIQNENGETYPLVSKTKTVVSEGETYVSEGKKWKSIVYGMLSSCDIRPEDLKELNFNTKNILGLVTKYNACKNGTTKTYQNNGLKTVLVDYGIHFGIRNGELNVSASGGPDRPVDTNHKSTNAIIGGFLNFRFPNLSEKISLQVGLNYQTVDLTGNTFTTNADNPSRTSLVVDNYEINSGFSSLGVPISLKALLVDGNISVFAQSGIVFNQISGTSSTNTRVRIIDNGAPTTTRATEVFDFDSSAIHPWARIGISKSILGKYKVGLAFDFIFSNDNLLLNPDKFSPFNQTGFSLLLSY</sequence>
<evidence type="ECO:0008006" key="4">
    <source>
        <dbReference type="Google" id="ProtNLM"/>
    </source>
</evidence>
<evidence type="ECO:0000313" key="2">
    <source>
        <dbReference type="EMBL" id="OEK04061.1"/>
    </source>
</evidence>
<feature type="chain" id="PRO_5009185680" description="Outer membrane protein beta-barrel domain-containing protein" evidence="1">
    <location>
        <begin position="20"/>
        <end position="403"/>
    </location>
</feature>
<dbReference type="AlphaFoldDB" id="A0A1E5SY68"/>
<feature type="signal peptide" evidence="1">
    <location>
        <begin position="1"/>
        <end position="19"/>
    </location>
</feature>
<dbReference type="OrthoDB" id="952442at2"/>
<evidence type="ECO:0000313" key="3">
    <source>
        <dbReference type="Proteomes" id="UP000095552"/>
    </source>
</evidence>
<protein>
    <recommendedName>
        <fullName evidence="4">Outer membrane protein beta-barrel domain-containing protein</fullName>
    </recommendedName>
</protein>
<accession>A0A1E5SY68</accession>
<dbReference type="STRING" id="1563681.BFP71_11250"/>
<comment type="caution">
    <text evidence="2">The sequence shown here is derived from an EMBL/GenBank/DDBJ whole genome shotgun (WGS) entry which is preliminary data.</text>
</comment>
<dbReference type="SUPFAM" id="SSF103515">
    <property type="entry name" value="Autotransporter"/>
    <property type="match status" value="1"/>
</dbReference>
<gene>
    <name evidence="2" type="ORF">BFP71_11250</name>
</gene>
<reference evidence="2 3" key="1">
    <citation type="submission" date="2016-08" db="EMBL/GenBank/DDBJ databases">
        <title>Draft genome of Fabibacter sp. strain SK-8.</title>
        <authorList>
            <person name="Wong S.-K."/>
            <person name="Hamasaki K."/>
            <person name="Yoshizawa S."/>
        </authorList>
    </citation>
    <scope>NUCLEOTIDE SEQUENCE [LARGE SCALE GENOMIC DNA]</scope>
    <source>
        <strain evidence="2 3">SK-8</strain>
    </source>
</reference>
<keyword evidence="3" id="KW-1185">Reference proteome</keyword>
<dbReference type="RefSeq" id="WP_069835566.1">
    <property type="nucleotide sequence ID" value="NZ_MDGQ01000005.1"/>
</dbReference>
<name>A0A1E5SY68_9BACT</name>
<keyword evidence="1" id="KW-0732">Signal</keyword>
<evidence type="ECO:0000256" key="1">
    <source>
        <dbReference type="SAM" id="SignalP"/>
    </source>
</evidence>
<dbReference type="EMBL" id="MDGQ01000005">
    <property type="protein sequence ID" value="OEK04061.1"/>
    <property type="molecule type" value="Genomic_DNA"/>
</dbReference>
<dbReference type="Proteomes" id="UP000095552">
    <property type="component" value="Unassembled WGS sequence"/>
</dbReference>